<keyword evidence="1" id="KW-0472">Membrane</keyword>
<dbReference type="AlphaFoldDB" id="A0A9P7YML6"/>
<evidence type="ECO:0000256" key="1">
    <source>
        <dbReference type="SAM" id="Phobius"/>
    </source>
</evidence>
<proteinExistence type="predicted"/>
<evidence type="ECO:0000313" key="2">
    <source>
        <dbReference type="EMBL" id="KAG9236012.1"/>
    </source>
</evidence>
<feature type="transmembrane region" description="Helical" evidence="1">
    <location>
        <begin position="391"/>
        <end position="411"/>
    </location>
</feature>
<dbReference type="EMBL" id="MU251417">
    <property type="protein sequence ID" value="KAG9236012.1"/>
    <property type="molecule type" value="Genomic_DNA"/>
</dbReference>
<name>A0A9P7YML6_9HELO</name>
<comment type="caution">
    <text evidence="2">The sequence shown here is derived from an EMBL/GenBank/DDBJ whole genome shotgun (WGS) entry which is preliminary data.</text>
</comment>
<evidence type="ECO:0000313" key="3">
    <source>
        <dbReference type="Proteomes" id="UP000824998"/>
    </source>
</evidence>
<sequence length="482" mass="55510">MDDYMFEVHLNRCKSIKEETTYLEIFSYSDQSFNTIQENPLTDDEFNDYLDQKGTFSPPELPEGLTRLESMRLILQKNAKNPETLSPCHISLTAKQYKSMVRAMHLPQRFIESTTCVGPFFCAAWDQDEENPHLQIVMRKSDLRRRLTRGWELTLSHDVNTATTTGFCKGTPSSDIVNCIAHLKACISQTAHPLLLPTIIFSHEVSFQNDIKQREARNWLRQIEHALSMGRDTHYVDKKGVTQFDTLAAEITECHSQVIWKNPKAYLKILAGLEGSLHKFWEELPKQRRGKETRQLHNSMLARLAFYKARLQGIDSYANTTLQRLGVQRAALYNMMAQKESKLSFEMAREQRKPAYASTRDSAAMKSVSLLGAIFLPGAYLAAPAMSESFWIYWAFTIPITLGVVGGWLWYERKQDYIENQENNKDGQLEKNMEVDIVNKMRVRIQQKISTWEASPNIRLAGNENDPRRIISREWRGGDVIA</sequence>
<keyword evidence="3" id="KW-1185">Reference proteome</keyword>
<accession>A0A9P7YML6</accession>
<gene>
    <name evidence="2" type="ORF">BJ875DRAFT_533823</name>
</gene>
<dbReference type="Proteomes" id="UP000824998">
    <property type="component" value="Unassembled WGS sequence"/>
</dbReference>
<dbReference type="OrthoDB" id="2830640at2759"/>
<organism evidence="2 3">
    <name type="scientific">Amylocarpus encephaloides</name>
    <dbReference type="NCBI Taxonomy" id="45428"/>
    <lineage>
        <taxon>Eukaryota</taxon>
        <taxon>Fungi</taxon>
        <taxon>Dikarya</taxon>
        <taxon>Ascomycota</taxon>
        <taxon>Pezizomycotina</taxon>
        <taxon>Leotiomycetes</taxon>
        <taxon>Helotiales</taxon>
        <taxon>Helotiales incertae sedis</taxon>
        <taxon>Amylocarpus</taxon>
    </lineage>
</organism>
<reference evidence="2" key="1">
    <citation type="journal article" date="2021" name="IMA Fungus">
        <title>Genomic characterization of three marine fungi, including Emericellopsis atlantica sp. nov. with signatures of a generalist lifestyle and marine biomass degradation.</title>
        <authorList>
            <person name="Hagestad O.C."/>
            <person name="Hou L."/>
            <person name="Andersen J.H."/>
            <person name="Hansen E.H."/>
            <person name="Altermark B."/>
            <person name="Li C."/>
            <person name="Kuhnert E."/>
            <person name="Cox R.J."/>
            <person name="Crous P.W."/>
            <person name="Spatafora J.W."/>
            <person name="Lail K."/>
            <person name="Amirebrahimi M."/>
            <person name="Lipzen A."/>
            <person name="Pangilinan J."/>
            <person name="Andreopoulos W."/>
            <person name="Hayes R.D."/>
            <person name="Ng V."/>
            <person name="Grigoriev I.V."/>
            <person name="Jackson S.A."/>
            <person name="Sutton T.D.S."/>
            <person name="Dobson A.D.W."/>
            <person name="Rama T."/>
        </authorList>
    </citation>
    <scope>NUCLEOTIDE SEQUENCE</scope>
    <source>
        <strain evidence="2">TRa018bII</strain>
    </source>
</reference>
<protein>
    <submittedName>
        <fullName evidence="2">Uncharacterized protein</fullName>
    </submittedName>
</protein>
<keyword evidence="1" id="KW-0812">Transmembrane</keyword>
<keyword evidence="1" id="KW-1133">Transmembrane helix</keyword>